<gene>
    <name evidence="2" type="ORF">MM415B01090_0002</name>
</gene>
<organism evidence="2">
    <name type="scientific">viral metagenome</name>
    <dbReference type="NCBI Taxonomy" id="1070528"/>
    <lineage>
        <taxon>unclassified sequences</taxon>
        <taxon>metagenomes</taxon>
        <taxon>organismal metagenomes</taxon>
    </lineage>
</organism>
<dbReference type="Gene3D" id="3.40.50.300">
    <property type="entry name" value="P-loop containing nucleotide triphosphate hydrolases"/>
    <property type="match status" value="1"/>
</dbReference>
<dbReference type="EMBL" id="MT141414">
    <property type="protein sequence ID" value="QJA60586.1"/>
    <property type="molecule type" value="Genomic_DNA"/>
</dbReference>
<proteinExistence type="predicted"/>
<reference evidence="2" key="1">
    <citation type="submission" date="2020-03" db="EMBL/GenBank/DDBJ databases">
        <title>The deep terrestrial virosphere.</title>
        <authorList>
            <person name="Holmfeldt K."/>
            <person name="Nilsson E."/>
            <person name="Simone D."/>
            <person name="Lopez-Fernandez M."/>
            <person name="Wu X."/>
            <person name="de Brujin I."/>
            <person name="Lundin D."/>
            <person name="Andersson A."/>
            <person name="Bertilsson S."/>
            <person name="Dopson M."/>
        </authorList>
    </citation>
    <scope>NUCLEOTIDE SEQUENCE</scope>
    <source>
        <strain evidence="2">MM415B01090</strain>
    </source>
</reference>
<dbReference type="AlphaFoldDB" id="A0A6M3IST4"/>
<evidence type="ECO:0000313" key="2">
    <source>
        <dbReference type="EMBL" id="QJA60586.1"/>
    </source>
</evidence>
<name>A0A6M3IST4_9ZZZZ</name>
<accession>A0A6M3IST4</accession>
<evidence type="ECO:0000256" key="1">
    <source>
        <dbReference type="SAM" id="MobiDB-lite"/>
    </source>
</evidence>
<sequence length="513" mass="59604">MHDAIRLSDALRKLDAADRRVGECARNFWRFSQYVRTEDIDEDGVVRLYPNPVEFPHVRRMNQWLFTANRGVLNKKSRGMFATTATLTYMLWECTRTFTDIDGRVWAGCVISKNEDDAKLLIRRVKDIYLRLPSWLRRPLEVDNSREIKIQGGGLIRGLHAKGEGPRQEGYSFGLMDELGFQENADRNWRALLARTKRVVGISTPNGSGNLWYDLVHGKVPGVDMFTLHYSDHPYRIPGTEVGDRWQQLKRAGMPLVDWLREYEGRFDVWSEEGWFTHDFHEGCVVERIDWDGKSLIDIGIDPGYNKAGAMISFENEFHQWALMKEFLGEYSLTQDYIGGIFEYCKAAYPRAIYRLAADPACAQRQTIKDTGGANTDYEVIARMAKDILRQNLYPQFNKIPKLFRRDGHRMMRMMFKTRADGKPGMIIDQHGCPIFLEAMRGGYRQPERSTPHQIELEEPNRTSNHVHIVDATRYPIMQFTKREAIPEYEKRRQAVQQPTVNYDESGYPRGVR</sequence>
<dbReference type="InterPro" id="IPR027417">
    <property type="entry name" value="P-loop_NTPase"/>
</dbReference>
<feature type="region of interest" description="Disordered" evidence="1">
    <location>
        <begin position="491"/>
        <end position="513"/>
    </location>
</feature>
<protein>
    <submittedName>
        <fullName evidence="2">Putative terminase</fullName>
    </submittedName>
</protein>